<dbReference type="HAMAP" id="MF_00074">
    <property type="entry name" value="16SrRNA_methyltr_G"/>
    <property type="match status" value="1"/>
</dbReference>
<dbReference type="CDD" id="cd02440">
    <property type="entry name" value="AdoMet_MTases"/>
    <property type="match status" value="1"/>
</dbReference>
<dbReference type="EMBL" id="BLYV01000386">
    <property type="protein sequence ID" value="GFP13846.1"/>
    <property type="molecule type" value="Genomic_DNA"/>
</dbReference>
<comment type="similarity">
    <text evidence="6">Belongs to the methyltransferase superfamily. RNA methyltransferase RsmG family.</text>
</comment>
<evidence type="ECO:0000313" key="10">
    <source>
        <dbReference type="Proteomes" id="UP000234562"/>
    </source>
</evidence>
<name>A0A0D5MKC3_LACHE</name>
<dbReference type="GO" id="GO:0070043">
    <property type="term" value="F:rRNA (guanine-N7-)-methyltransferase activity"/>
    <property type="evidence" value="ECO:0007669"/>
    <property type="project" value="UniProtKB-UniRule"/>
</dbReference>
<dbReference type="InterPro" id="IPR003682">
    <property type="entry name" value="rRNA_ssu_MeTfrase_G"/>
</dbReference>
<keyword evidence="1 6" id="KW-0963">Cytoplasm</keyword>
<dbReference type="GO" id="GO:0005829">
    <property type="term" value="C:cytosol"/>
    <property type="evidence" value="ECO:0007669"/>
    <property type="project" value="TreeGrafter"/>
</dbReference>
<sequence>MNPEKFILELSKHNFVLTDKQKEQFKLYFKFLIEVNEHVNLTRITEENEVYLKHFYDSITPLFVFGDVFKDGATLCDVGAGAGFPSIPLKILKPSLKVTIVDSLAKRLTFLKDLIAKLGLDNVELVHGRAEDVGQNKLYREKFDIVTARAVAKMSVLSEYCLPLVKKDGYFVALKGPKAEDELDEGKKALAVLGGKLIKDEELTLPGTTEERTLVLVKKVKETPKKYPRQAGTPRRKPIC</sequence>
<evidence type="ECO:0000256" key="2">
    <source>
        <dbReference type="ARBA" id="ARBA00022552"/>
    </source>
</evidence>
<comment type="function">
    <text evidence="6">Specifically methylates the N7 position of a guanine in 16S rRNA.</text>
</comment>
<dbReference type="AlphaFoldDB" id="A0A0D5MKC3"/>
<feature type="binding site" evidence="6">
    <location>
        <position position="84"/>
    </location>
    <ligand>
        <name>S-adenosyl-L-methionine</name>
        <dbReference type="ChEBI" id="CHEBI:59789"/>
    </ligand>
</feature>
<evidence type="ECO:0000256" key="1">
    <source>
        <dbReference type="ARBA" id="ARBA00022490"/>
    </source>
</evidence>
<proteinExistence type="inferred from homology"/>
<reference evidence="7" key="3">
    <citation type="journal article" date="2018" name="Front. Microbiol.">
        <title>Comparative Genomics of Completely Sequenced Lactobacillus helveticus Genomes Provides Insights into Strain-Specific Genes and Resolves Metagenomics Data Down to the Strain Level.</title>
        <authorList>
            <person name="Schmid M."/>
            <person name="Muri J."/>
            <person name="Melidis D."/>
            <person name="Varadarajan A.R."/>
            <person name="Somerville V."/>
            <person name="Wicki A."/>
            <person name="Moser A."/>
            <person name="Bourqui M."/>
            <person name="Wenzel C."/>
            <person name="Eugster-Meier E."/>
            <person name="Frey J.E."/>
            <person name="Irmler S."/>
            <person name="Ahrens C.H."/>
        </authorList>
    </citation>
    <scope>NUCLEOTIDE SEQUENCE</scope>
    <source>
        <strain evidence="7">FAM8105</strain>
    </source>
</reference>
<keyword evidence="4 6" id="KW-0808">Transferase</keyword>
<keyword evidence="2 6" id="KW-0698">rRNA processing</keyword>
<evidence type="ECO:0000256" key="6">
    <source>
        <dbReference type="HAMAP-Rule" id="MF_00074"/>
    </source>
</evidence>
<accession>A0A0D5MKC3</accession>
<comment type="subcellular location">
    <subcellularLocation>
        <location evidence="6">Cytoplasm</location>
    </subcellularLocation>
</comment>
<reference evidence="10" key="1">
    <citation type="submission" date="2016-05" db="EMBL/GenBank/DDBJ databases">
        <title>Genome sequence of Lactobacillus helveticus FAM8105.</title>
        <authorList>
            <person name="Ahrens C."/>
            <person name="Schmid M."/>
        </authorList>
    </citation>
    <scope>NUCLEOTIDE SEQUENCE [LARGE SCALE GENOMIC DNA]</scope>
    <source>
        <strain evidence="10">FAM8105</strain>
    </source>
</reference>
<evidence type="ECO:0000313" key="9">
    <source>
        <dbReference type="EMBL" id="GFP13846.1"/>
    </source>
</evidence>
<dbReference type="EMBL" id="CP015496">
    <property type="protein sequence ID" value="AUI75039.1"/>
    <property type="molecule type" value="Genomic_DNA"/>
</dbReference>
<protein>
    <recommendedName>
        <fullName evidence="6">Ribosomal RNA small subunit methyltransferase G</fullName>
        <ecNumber evidence="6">2.1.1.-</ecNumber>
    </recommendedName>
    <alternativeName>
        <fullName evidence="6">16S rRNA 7-methylguanosine methyltransferase</fullName>
        <shortName evidence="6">16S rRNA m7G methyltransferase</shortName>
    </alternativeName>
</protein>
<dbReference type="SUPFAM" id="SSF53335">
    <property type="entry name" value="S-adenosyl-L-methionine-dependent methyltransferases"/>
    <property type="match status" value="1"/>
</dbReference>
<evidence type="ECO:0000313" key="11">
    <source>
        <dbReference type="Proteomes" id="UP000267794"/>
    </source>
</evidence>
<dbReference type="PIRSF" id="PIRSF003078">
    <property type="entry name" value="GidB"/>
    <property type="match status" value="1"/>
</dbReference>
<keyword evidence="5 6" id="KW-0949">S-adenosyl-L-methionine</keyword>
<dbReference type="Gene3D" id="3.40.50.150">
    <property type="entry name" value="Vaccinia Virus protein VP39"/>
    <property type="match status" value="1"/>
</dbReference>
<organism evidence="9 12">
    <name type="scientific">Lactobacillus helveticus</name>
    <name type="common">Lactobacillus suntoryeus</name>
    <dbReference type="NCBI Taxonomy" id="1587"/>
    <lineage>
        <taxon>Bacteria</taxon>
        <taxon>Bacillati</taxon>
        <taxon>Bacillota</taxon>
        <taxon>Bacilli</taxon>
        <taxon>Lactobacillales</taxon>
        <taxon>Lactobacillaceae</taxon>
        <taxon>Lactobacillus</taxon>
    </lineage>
</organism>
<dbReference type="Proteomes" id="UP000630086">
    <property type="component" value="Unassembled WGS sequence"/>
</dbReference>
<gene>
    <name evidence="6 9" type="primary">rsmG</name>
    <name evidence="8" type="ORF">BC335_2047</name>
    <name evidence="7" type="ORF">Lh8105_10055</name>
    <name evidence="9" type="ORF">LHEJCM1062_17180</name>
</gene>
<dbReference type="Proteomes" id="UP000267794">
    <property type="component" value="Chromosome"/>
</dbReference>
<feature type="binding site" evidence="6">
    <location>
        <position position="79"/>
    </location>
    <ligand>
        <name>S-adenosyl-L-methionine</name>
        <dbReference type="ChEBI" id="CHEBI:59789"/>
    </ligand>
</feature>
<feature type="binding site" evidence="6">
    <location>
        <begin position="130"/>
        <end position="131"/>
    </location>
    <ligand>
        <name>S-adenosyl-L-methionine</name>
        <dbReference type="ChEBI" id="CHEBI:59789"/>
    </ligand>
</feature>
<dbReference type="EC" id="2.1.1.-" evidence="6"/>
<evidence type="ECO:0000313" key="7">
    <source>
        <dbReference type="EMBL" id="AUI75039.1"/>
    </source>
</evidence>
<comment type="caution">
    <text evidence="6">Lacks conserved residue(s) required for the propagation of feature annotation.</text>
</comment>
<evidence type="ECO:0000256" key="5">
    <source>
        <dbReference type="ARBA" id="ARBA00022691"/>
    </source>
</evidence>
<dbReference type="PANTHER" id="PTHR31760">
    <property type="entry name" value="S-ADENOSYL-L-METHIONINE-DEPENDENT METHYLTRANSFERASES SUPERFAMILY PROTEIN"/>
    <property type="match status" value="1"/>
</dbReference>
<reference evidence="9" key="4">
    <citation type="submission" date="2020-07" db="EMBL/GenBank/DDBJ databases">
        <title>Draft genome sequence of Lactobacillus helveticus strain JCM 1062.</title>
        <authorList>
            <person name="Endo A."/>
            <person name="Maeno S."/>
            <person name="Kido Y."/>
        </authorList>
    </citation>
    <scope>NUCLEOTIDE SEQUENCE</scope>
    <source>
        <strain evidence="9">JCM 1062</strain>
    </source>
</reference>
<reference evidence="8 11" key="2">
    <citation type="submission" date="2016-10" db="EMBL/GenBank/DDBJ databases">
        <title>Complete genomic sequencing of Lactobacillus helveticus LH99 and comparative genome analysis.</title>
        <authorList>
            <person name="Li N."/>
            <person name="You C."/>
            <person name="Liu Z."/>
        </authorList>
    </citation>
    <scope>NUCLEOTIDE SEQUENCE [LARGE SCALE GENOMIC DNA]</scope>
    <source>
        <strain evidence="8 11">LH99</strain>
    </source>
</reference>
<feature type="binding site" evidence="6">
    <location>
        <position position="149"/>
    </location>
    <ligand>
        <name>S-adenosyl-L-methionine</name>
        <dbReference type="ChEBI" id="CHEBI:59789"/>
    </ligand>
</feature>
<dbReference type="EMBL" id="CP017982">
    <property type="protein sequence ID" value="AYE62410.1"/>
    <property type="molecule type" value="Genomic_DNA"/>
</dbReference>
<dbReference type="Proteomes" id="UP000234562">
    <property type="component" value="Chromosome"/>
</dbReference>
<evidence type="ECO:0000256" key="4">
    <source>
        <dbReference type="ARBA" id="ARBA00022679"/>
    </source>
</evidence>
<dbReference type="KEGG" id="lhd:HUO_10415"/>
<dbReference type="Pfam" id="PF02527">
    <property type="entry name" value="GidB"/>
    <property type="match status" value="1"/>
</dbReference>
<dbReference type="RefSeq" id="WP_003627366.1">
    <property type="nucleotide sequence ID" value="NZ_AP023028.1"/>
</dbReference>
<evidence type="ECO:0000256" key="3">
    <source>
        <dbReference type="ARBA" id="ARBA00022603"/>
    </source>
</evidence>
<evidence type="ECO:0000313" key="8">
    <source>
        <dbReference type="EMBL" id="AYE62410.1"/>
    </source>
</evidence>
<dbReference type="FunFam" id="3.40.50.150:FF:000041">
    <property type="entry name" value="Ribosomal RNA small subunit methyltransferase G"/>
    <property type="match status" value="1"/>
</dbReference>
<dbReference type="NCBIfam" id="TIGR00138">
    <property type="entry name" value="rsmG_gidB"/>
    <property type="match status" value="1"/>
</dbReference>
<evidence type="ECO:0000313" key="12">
    <source>
        <dbReference type="Proteomes" id="UP000630086"/>
    </source>
</evidence>
<keyword evidence="3 6" id="KW-0489">Methyltransferase</keyword>
<dbReference type="InterPro" id="IPR029063">
    <property type="entry name" value="SAM-dependent_MTases_sf"/>
</dbReference>
<dbReference type="PANTHER" id="PTHR31760:SF0">
    <property type="entry name" value="S-ADENOSYL-L-METHIONINE-DEPENDENT METHYLTRANSFERASES SUPERFAMILY PROTEIN"/>
    <property type="match status" value="1"/>
</dbReference>